<evidence type="ECO:0000256" key="9">
    <source>
        <dbReference type="ARBA" id="ARBA00023242"/>
    </source>
</evidence>
<keyword evidence="3" id="KW-0479">Metal-binding</keyword>
<evidence type="ECO:0000256" key="11">
    <source>
        <dbReference type="ARBA" id="ARBA00039490"/>
    </source>
</evidence>
<feature type="domain" description="C2H2-type" evidence="14">
    <location>
        <begin position="114"/>
        <end position="141"/>
    </location>
</feature>
<dbReference type="Gene3D" id="3.30.160.60">
    <property type="entry name" value="Classic Zinc Finger"/>
    <property type="match status" value="2"/>
</dbReference>
<accession>A0A9W4I4B8</accession>
<feature type="region of interest" description="Disordered" evidence="13">
    <location>
        <begin position="129"/>
        <end position="148"/>
    </location>
</feature>
<gene>
    <name evidence="15" type="ORF">PSALAMII_LOCUS329</name>
</gene>
<dbReference type="SUPFAM" id="SSF57667">
    <property type="entry name" value="beta-beta-alpha zinc fingers"/>
    <property type="match status" value="1"/>
</dbReference>
<dbReference type="EMBL" id="CAJVPA010000014">
    <property type="protein sequence ID" value="CAG8231863.1"/>
    <property type="molecule type" value="Genomic_DNA"/>
</dbReference>
<dbReference type="PROSITE" id="PS50157">
    <property type="entry name" value="ZINC_FINGER_C2H2_2"/>
    <property type="match status" value="2"/>
</dbReference>
<evidence type="ECO:0000256" key="8">
    <source>
        <dbReference type="ARBA" id="ARBA00023159"/>
    </source>
</evidence>
<dbReference type="InterPro" id="IPR036236">
    <property type="entry name" value="Znf_C2H2_sf"/>
</dbReference>
<evidence type="ECO:0000256" key="4">
    <source>
        <dbReference type="ARBA" id="ARBA00022737"/>
    </source>
</evidence>
<keyword evidence="9" id="KW-0539">Nucleus</keyword>
<keyword evidence="7" id="KW-0238">DNA-binding</keyword>
<dbReference type="Proteomes" id="UP001152646">
    <property type="component" value="Unassembled WGS sequence"/>
</dbReference>
<comment type="subcellular location">
    <subcellularLocation>
        <location evidence="1">Nucleus</location>
    </subcellularLocation>
</comment>
<feature type="domain" description="C2H2-type" evidence="14">
    <location>
        <begin position="84"/>
        <end position="113"/>
    </location>
</feature>
<dbReference type="PANTHER" id="PTHR47257:SF1">
    <property type="entry name" value="PH-RESPONSE TRANSCRIPTION FACTOR PACC_RIM101"/>
    <property type="match status" value="1"/>
</dbReference>
<protein>
    <recommendedName>
        <fullName evidence="11">pH-response transcription factor pacC/RIM101</fullName>
    </recommendedName>
</protein>
<evidence type="ECO:0000256" key="12">
    <source>
        <dbReference type="PROSITE-ProRule" id="PRU00042"/>
    </source>
</evidence>
<dbReference type="GO" id="GO:0008270">
    <property type="term" value="F:zinc ion binding"/>
    <property type="evidence" value="ECO:0007669"/>
    <property type="project" value="UniProtKB-KW"/>
</dbReference>
<sequence>MAESKIASTTPLATVPAPIAGSEQAGPIKTDATAAVNNSSVNGAGEQLPCQWACCTEKSPTAEALHRHVCDRHIGCKSTNNLNLTCQWGTCNTTTVKRNHITSHILVHIPLKPHKCDFCGRAFKRPQDRKKHVQTHADNSDIRSPESGIKHFDKMIPRSSTGFAAANHYVESPLNAVNGGYTHGAPQYYQPHTHLHPANPHSYGKVCSTLDHRQDGSHDYGRKRGYDALNEFFGDLKRRQFDPNSYAAVGQRLLGLQTFQLPILNGHLSEYEHMPASVVVDDGGGYRLSSSQAPGCHFPPMSSVRTKNFLITIDQFLEQMQNTIYDSSETIAAAGFTLAGLHCVHGGLTYRAIHSPPTQLPASHVTVSSQAPMMAASASPFVRTSVLTSPSSAQSYISQRSPISMHHVQRVSPLHESGGDIHPCLPSATHGPHDHYDRRRYTGGILQRGQPAKRAATESYMGILQDSNYGGKRSYIKAHLALHISGSLSVRHSSTSPEPSLEAAQQDVNVAWVKMVRPLGSLRRLISVLLEAGSFNVGRGQSSSASISPTPELDFMDSVEAKLRVSLPRRPRKSPLGVKARQSFIPCYVMYEDWASKNFDIL</sequence>
<evidence type="ECO:0000256" key="2">
    <source>
        <dbReference type="ARBA" id="ARBA00022491"/>
    </source>
</evidence>
<dbReference type="GO" id="GO:0003677">
    <property type="term" value="F:DNA binding"/>
    <property type="evidence" value="ECO:0007669"/>
    <property type="project" value="UniProtKB-KW"/>
</dbReference>
<evidence type="ECO:0000256" key="7">
    <source>
        <dbReference type="ARBA" id="ARBA00023125"/>
    </source>
</evidence>
<proteinExistence type="inferred from homology"/>
<dbReference type="AlphaFoldDB" id="A0A9W4I4B8"/>
<keyword evidence="8" id="KW-0010">Activator</keyword>
<dbReference type="InterPro" id="IPR013087">
    <property type="entry name" value="Znf_C2H2_type"/>
</dbReference>
<keyword evidence="2" id="KW-0678">Repressor</keyword>
<evidence type="ECO:0000256" key="6">
    <source>
        <dbReference type="ARBA" id="ARBA00022833"/>
    </source>
</evidence>
<evidence type="ECO:0000256" key="3">
    <source>
        <dbReference type="ARBA" id="ARBA00022723"/>
    </source>
</evidence>
<evidence type="ECO:0000259" key="14">
    <source>
        <dbReference type="PROSITE" id="PS50157"/>
    </source>
</evidence>
<evidence type="ECO:0000256" key="13">
    <source>
        <dbReference type="SAM" id="MobiDB-lite"/>
    </source>
</evidence>
<dbReference type="InterPro" id="IPR050806">
    <property type="entry name" value="pacC/RIM101"/>
</dbReference>
<comment type="caution">
    <text evidence="15">The sequence shown here is derived from an EMBL/GenBank/DDBJ whole genome shotgun (WGS) entry which is preliminary data.</text>
</comment>
<keyword evidence="4" id="KW-0677">Repeat</keyword>
<keyword evidence="5 12" id="KW-0863">Zinc-finger</keyword>
<evidence type="ECO:0000313" key="15">
    <source>
        <dbReference type="EMBL" id="CAG8231863.1"/>
    </source>
</evidence>
<dbReference type="SMART" id="SM00355">
    <property type="entry name" value="ZnF_C2H2"/>
    <property type="match status" value="3"/>
</dbReference>
<reference evidence="15" key="1">
    <citation type="submission" date="2021-07" db="EMBL/GenBank/DDBJ databases">
        <authorList>
            <person name="Branca A.L. A."/>
        </authorList>
    </citation>
    <scope>NUCLEOTIDE SEQUENCE</scope>
</reference>
<dbReference type="PANTHER" id="PTHR47257">
    <property type="entry name" value="PH-RESPONSE TRANSCRIPTION FACTOR PACC/RIM101"/>
    <property type="match status" value="1"/>
</dbReference>
<keyword evidence="6" id="KW-0862">Zinc</keyword>
<evidence type="ECO:0000256" key="5">
    <source>
        <dbReference type="ARBA" id="ARBA00022771"/>
    </source>
</evidence>
<dbReference type="PROSITE" id="PS00028">
    <property type="entry name" value="ZINC_FINGER_C2H2_1"/>
    <property type="match status" value="1"/>
</dbReference>
<dbReference type="GO" id="GO:0045944">
    <property type="term" value="P:positive regulation of transcription by RNA polymerase II"/>
    <property type="evidence" value="ECO:0007669"/>
    <property type="project" value="TreeGrafter"/>
</dbReference>
<evidence type="ECO:0000256" key="1">
    <source>
        <dbReference type="ARBA" id="ARBA00004123"/>
    </source>
</evidence>
<dbReference type="OrthoDB" id="439993at2759"/>
<organism evidence="15 16">
    <name type="scientific">Penicillium salamii</name>
    <dbReference type="NCBI Taxonomy" id="1612424"/>
    <lineage>
        <taxon>Eukaryota</taxon>
        <taxon>Fungi</taxon>
        <taxon>Dikarya</taxon>
        <taxon>Ascomycota</taxon>
        <taxon>Pezizomycotina</taxon>
        <taxon>Eurotiomycetes</taxon>
        <taxon>Eurotiomycetidae</taxon>
        <taxon>Eurotiales</taxon>
        <taxon>Aspergillaceae</taxon>
        <taxon>Penicillium</taxon>
    </lineage>
</organism>
<name>A0A9W4I4B8_9EURO</name>
<comment type="similarity">
    <text evidence="10">Belongs to the pacC/RIM101 family.</text>
</comment>
<evidence type="ECO:0000313" key="16">
    <source>
        <dbReference type="Proteomes" id="UP001152646"/>
    </source>
</evidence>
<evidence type="ECO:0000256" key="10">
    <source>
        <dbReference type="ARBA" id="ARBA00038089"/>
    </source>
</evidence>
<dbReference type="GO" id="GO:0005634">
    <property type="term" value="C:nucleus"/>
    <property type="evidence" value="ECO:0007669"/>
    <property type="project" value="UniProtKB-SubCell"/>
</dbReference>
<feature type="compositionally biased region" description="Basic and acidic residues" evidence="13">
    <location>
        <begin position="138"/>
        <end position="148"/>
    </location>
</feature>